<evidence type="ECO:0000256" key="1">
    <source>
        <dbReference type="SAM" id="Phobius"/>
    </source>
</evidence>
<dbReference type="Proteomes" id="UP000002051">
    <property type="component" value="Chromosome 4"/>
</dbReference>
<organism evidence="2 4">
    <name type="scientific">Medicago truncatula</name>
    <name type="common">Barrel medic</name>
    <name type="synonym">Medicago tribuloides</name>
    <dbReference type="NCBI Taxonomy" id="3880"/>
    <lineage>
        <taxon>Eukaryota</taxon>
        <taxon>Viridiplantae</taxon>
        <taxon>Streptophyta</taxon>
        <taxon>Embryophyta</taxon>
        <taxon>Tracheophyta</taxon>
        <taxon>Spermatophyta</taxon>
        <taxon>Magnoliopsida</taxon>
        <taxon>eudicotyledons</taxon>
        <taxon>Gunneridae</taxon>
        <taxon>Pentapetalae</taxon>
        <taxon>rosids</taxon>
        <taxon>fabids</taxon>
        <taxon>Fabales</taxon>
        <taxon>Fabaceae</taxon>
        <taxon>Papilionoideae</taxon>
        <taxon>50 kb inversion clade</taxon>
        <taxon>NPAAA clade</taxon>
        <taxon>Hologalegina</taxon>
        <taxon>IRL clade</taxon>
        <taxon>Trifolieae</taxon>
        <taxon>Medicago</taxon>
    </lineage>
</organism>
<reference evidence="3" key="3">
    <citation type="submission" date="2015-04" db="UniProtKB">
        <authorList>
            <consortium name="EnsemblPlants"/>
        </authorList>
    </citation>
    <scope>IDENTIFICATION</scope>
    <source>
        <strain evidence="3">cv. Jemalong A17</strain>
    </source>
</reference>
<dbReference type="EnsemblPlants" id="AES87136">
    <property type="protein sequence ID" value="AES87136"/>
    <property type="gene ID" value="MTR_4g021590"/>
</dbReference>
<reference evidence="2 4" key="1">
    <citation type="journal article" date="2011" name="Nature">
        <title>The Medicago genome provides insight into the evolution of rhizobial symbioses.</title>
        <authorList>
            <person name="Young N.D."/>
            <person name="Debelle F."/>
            <person name="Oldroyd G.E."/>
            <person name="Geurts R."/>
            <person name="Cannon S.B."/>
            <person name="Udvardi M.K."/>
            <person name="Benedito V.A."/>
            <person name="Mayer K.F."/>
            <person name="Gouzy J."/>
            <person name="Schoof H."/>
            <person name="Van de Peer Y."/>
            <person name="Proost S."/>
            <person name="Cook D.R."/>
            <person name="Meyers B.C."/>
            <person name="Spannagl M."/>
            <person name="Cheung F."/>
            <person name="De Mita S."/>
            <person name="Krishnakumar V."/>
            <person name="Gundlach H."/>
            <person name="Zhou S."/>
            <person name="Mudge J."/>
            <person name="Bharti A.K."/>
            <person name="Murray J.D."/>
            <person name="Naoumkina M.A."/>
            <person name="Rosen B."/>
            <person name="Silverstein K.A."/>
            <person name="Tang H."/>
            <person name="Rombauts S."/>
            <person name="Zhao P.X."/>
            <person name="Zhou P."/>
            <person name="Barbe V."/>
            <person name="Bardou P."/>
            <person name="Bechner M."/>
            <person name="Bellec A."/>
            <person name="Berger A."/>
            <person name="Berges H."/>
            <person name="Bidwell S."/>
            <person name="Bisseling T."/>
            <person name="Choisne N."/>
            <person name="Couloux A."/>
            <person name="Denny R."/>
            <person name="Deshpande S."/>
            <person name="Dai X."/>
            <person name="Doyle J.J."/>
            <person name="Dudez A.M."/>
            <person name="Farmer A.D."/>
            <person name="Fouteau S."/>
            <person name="Franken C."/>
            <person name="Gibelin C."/>
            <person name="Gish J."/>
            <person name="Goldstein S."/>
            <person name="Gonzalez A.J."/>
            <person name="Green P.J."/>
            <person name="Hallab A."/>
            <person name="Hartog M."/>
            <person name="Hua A."/>
            <person name="Humphray S.J."/>
            <person name="Jeong D.H."/>
            <person name="Jing Y."/>
            <person name="Jocker A."/>
            <person name="Kenton S.M."/>
            <person name="Kim D.J."/>
            <person name="Klee K."/>
            <person name="Lai H."/>
            <person name="Lang C."/>
            <person name="Lin S."/>
            <person name="Macmil S.L."/>
            <person name="Magdelenat G."/>
            <person name="Matthews L."/>
            <person name="McCorrison J."/>
            <person name="Monaghan E.L."/>
            <person name="Mun J.H."/>
            <person name="Najar F.Z."/>
            <person name="Nicholson C."/>
            <person name="Noirot C."/>
            <person name="O'Bleness M."/>
            <person name="Paule C.R."/>
            <person name="Poulain J."/>
            <person name="Prion F."/>
            <person name="Qin B."/>
            <person name="Qu C."/>
            <person name="Retzel E.F."/>
            <person name="Riddle C."/>
            <person name="Sallet E."/>
            <person name="Samain S."/>
            <person name="Samson N."/>
            <person name="Sanders I."/>
            <person name="Saurat O."/>
            <person name="Scarpelli C."/>
            <person name="Schiex T."/>
            <person name="Segurens B."/>
            <person name="Severin A.J."/>
            <person name="Sherrier D.J."/>
            <person name="Shi R."/>
            <person name="Sims S."/>
            <person name="Singer S.R."/>
            <person name="Sinharoy S."/>
            <person name="Sterck L."/>
            <person name="Viollet A."/>
            <person name="Wang B.B."/>
            <person name="Wang K."/>
            <person name="Wang M."/>
            <person name="Wang X."/>
            <person name="Warfsmann J."/>
            <person name="Weissenbach J."/>
            <person name="White D.D."/>
            <person name="White J.D."/>
            <person name="Wiley G.B."/>
            <person name="Wincker P."/>
            <person name="Xing Y."/>
            <person name="Yang L."/>
            <person name="Yao Z."/>
            <person name="Ying F."/>
            <person name="Zhai J."/>
            <person name="Zhou L."/>
            <person name="Zuber A."/>
            <person name="Denarie J."/>
            <person name="Dixon R.A."/>
            <person name="May G.D."/>
            <person name="Schwartz D.C."/>
            <person name="Rogers J."/>
            <person name="Quetier F."/>
            <person name="Town C.D."/>
            <person name="Roe B.A."/>
        </authorList>
    </citation>
    <scope>NUCLEOTIDE SEQUENCE [LARGE SCALE GENOMIC DNA]</scope>
    <source>
        <strain evidence="2">A17</strain>
        <strain evidence="3 4">cv. Jemalong A17</strain>
    </source>
</reference>
<dbReference type="PaxDb" id="3880-AES87136"/>
<evidence type="ECO:0000313" key="2">
    <source>
        <dbReference type="EMBL" id="AES87136.1"/>
    </source>
</evidence>
<feature type="transmembrane region" description="Helical" evidence="1">
    <location>
        <begin position="21"/>
        <end position="37"/>
    </location>
</feature>
<dbReference type="EMBL" id="CM001220">
    <property type="protein sequence ID" value="AES87136.1"/>
    <property type="molecule type" value="Genomic_DNA"/>
</dbReference>
<dbReference type="AlphaFoldDB" id="G7JUG2"/>
<evidence type="ECO:0000313" key="3">
    <source>
        <dbReference type="EnsemblPlants" id="AES87136"/>
    </source>
</evidence>
<keyword evidence="1" id="KW-1133">Transmembrane helix</keyword>
<sequence>MTMTLVSSTLQIWRHEYSGDINIVIFIGIGTLPFYAINMDVVSLFTDSSFLFLANLNLYCIDVLYQFE</sequence>
<keyword evidence="4" id="KW-1185">Reference proteome</keyword>
<evidence type="ECO:0000313" key="4">
    <source>
        <dbReference type="Proteomes" id="UP000002051"/>
    </source>
</evidence>
<name>G7JUG2_MEDTR</name>
<protein>
    <submittedName>
        <fullName evidence="2">Transmembrane protein, putative</fullName>
    </submittedName>
</protein>
<keyword evidence="1" id="KW-0472">Membrane</keyword>
<gene>
    <name evidence="2" type="ordered locus">MTR_4g021590</name>
</gene>
<reference evidence="2 4" key="2">
    <citation type="journal article" date="2014" name="BMC Genomics">
        <title>An improved genome release (version Mt4.0) for the model legume Medicago truncatula.</title>
        <authorList>
            <person name="Tang H."/>
            <person name="Krishnakumar V."/>
            <person name="Bidwell S."/>
            <person name="Rosen B."/>
            <person name="Chan A."/>
            <person name="Zhou S."/>
            <person name="Gentzbittel L."/>
            <person name="Childs K.L."/>
            <person name="Yandell M."/>
            <person name="Gundlach H."/>
            <person name="Mayer K.F."/>
            <person name="Schwartz D.C."/>
            <person name="Town C.D."/>
        </authorList>
    </citation>
    <scope>GENOME REANNOTATION</scope>
    <source>
        <strain evidence="3 4">cv. Jemalong A17</strain>
    </source>
</reference>
<accession>G7JUG2</accession>
<dbReference type="HOGENOM" id="CLU_172100_1_0_1"/>
<proteinExistence type="predicted"/>
<keyword evidence="1 2" id="KW-0812">Transmembrane</keyword>